<evidence type="ECO:0000256" key="1">
    <source>
        <dbReference type="ARBA" id="ARBA00010641"/>
    </source>
</evidence>
<organism evidence="6 7">
    <name type="scientific">Pseudomonas japonica</name>
    <dbReference type="NCBI Taxonomy" id="256466"/>
    <lineage>
        <taxon>Bacteria</taxon>
        <taxon>Pseudomonadati</taxon>
        <taxon>Pseudomonadota</taxon>
        <taxon>Gammaproteobacteria</taxon>
        <taxon>Pseudomonadales</taxon>
        <taxon>Pseudomonadaceae</taxon>
        <taxon>Pseudomonas</taxon>
    </lineage>
</organism>
<dbReference type="InterPro" id="IPR039425">
    <property type="entry name" value="RNA_pol_sigma-70-like"/>
</dbReference>
<dbReference type="InterPro" id="IPR000792">
    <property type="entry name" value="Tscrpt_reg_LuxR_C"/>
</dbReference>
<keyword evidence="4" id="KW-0804">Transcription</keyword>
<dbReference type="STRING" id="1215104.GCA_000730585_05460"/>
<dbReference type="InterPro" id="IPR013324">
    <property type="entry name" value="RNA_pol_sigma_r3/r4-like"/>
</dbReference>
<sequence length="169" mass="19552">MTQRERHPLTRLVETHYEELKRYIQRRSGSSSTASDIVQETWLRAARHSDKVPDNPLGYLYRIAGNLLLDKLRQDKVHGRHFSDVEPPEDRECPRVAPDEAAGIREELELLADAVRDLPDKCREVFLLYRGDGLTMREIAARLQISESTVEKHVAKAMQHCRQRLGRLS</sequence>
<dbReference type="SUPFAM" id="SSF88659">
    <property type="entry name" value="Sigma3 and sigma4 domains of RNA polymerase sigma factors"/>
    <property type="match status" value="1"/>
</dbReference>
<dbReference type="PANTHER" id="PTHR43133:SF63">
    <property type="entry name" value="RNA POLYMERASE SIGMA FACTOR FECI-RELATED"/>
    <property type="match status" value="1"/>
</dbReference>
<accession>A0A239CYP6</accession>
<dbReference type="GO" id="GO:0016987">
    <property type="term" value="F:sigma factor activity"/>
    <property type="evidence" value="ECO:0007669"/>
    <property type="project" value="UniProtKB-KW"/>
</dbReference>
<gene>
    <name evidence="6" type="ORF">SAMN05444352_105115</name>
</gene>
<dbReference type="InterPro" id="IPR036388">
    <property type="entry name" value="WH-like_DNA-bd_sf"/>
</dbReference>
<dbReference type="GO" id="GO:0003677">
    <property type="term" value="F:DNA binding"/>
    <property type="evidence" value="ECO:0007669"/>
    <property type="project" value="InterPro"/>
</dbReference>
<keyword evidence="7" id="KW-1185">Reference proteome</keyword>
<dbReference type="Gene3D" id="1.10.1740.10">
    <property type="match status" value="1"/>
</dbReference>
<dbReference type="InterPro" id="IPR013249">
    <property type="entry name" value="RNA_pol_sigma70_r4_t2"/>
</dbReference>
<evidence type="ECO:0000313" key="6">
    <source>
        <dbReference type="EMBL" id="SNS24888.1"/>
    </source>
</evidence>
<dbReference type="InterPro" id="IPR014284">
    <property type="entry name" value="RNA_pol_sigma-70_dom"/>
</dbReference>
<dbReference type="PANTHER" id="PTHR43133">
    <property type="entry name" value="RNA POLYMERASE ECF-TYPE SIGMA FACTO"/>
    <property type="match status" value="1"/>
</dbReference>
<reference evidence="7" key="1">
    <citation type="submission" date="2017-06" db="EMBL/GenBank/DDBJ databases">
        <authorList>
            <person name="Varghese N."/>
            <person name="Submissions S."/>
        </authorList>
    </citation>
    <scope>NUCLEOTIDE SEQUENCE [LARGE SCALE GENOMIC DNA]</scope>
    <source>
        <strain evidence="7">DSM 22348</strain>
    </source>
</reference>
<evidence type="ECO:0000256" key="3">
    <source>
        <dbReference type="ARBA" id="ARBA00023082"/>
    </source>
</evidence>
<evidence type="ECO:0000256" key="4">
    <source>
        <dbReference type="ARBA" id="ARBA00023163"/>
    </source>
</evidence>
<comment type="similarity">
    <text evidence="1">Belongs to the sigma-70 factor family. ECF subfamily.</text>
</comment>
<dbReference type="InterPro" id="IPR013325">
    <property type="entry name" value="RNA_pol_sigma_r2"/>
</dbReference>
<dbReference type="NCBIfam" id="TIGR02937">
    <property type="entry name" value="sigma70-ECF"/>
    <property type="match status" value="1"/>
</dbReference>
<evidence type="ECO:0000259" key="5">
    <source>
        <dbReference type="SMART" id="SM00421"/>
    </source>
</evidence>
<dbReference type="Gene3D" id="1.10.10.10">
    <property type="entry name" value="Winged helix-like DNA-binding domain superfamily/Winged helix DNA-binding domain"/>
    <property type="match status" value="1"/>
</dbReference>
<dbReference type="Pfam" id="PF04542">
    <property type="entry name" value="Sigma70_r2"/>
    <property type="match status" value="1"/>
</dbReference>
<feature type="domain" description="HTH luxR-type" evidence="5">
    <location>
        <begin position="115"/>
        <end position="169"/>
    </location>
</feature>
<keyword evidence="2" id="KW-0805">Transcription regulation</keyword>
<proteinExistence type="inferred from homology"/>
<evidence type="ECO:0000256" key="2">
    <source>
        <dbReference type="ARBA" id="ARBA00023015"/>
    </source>
</evidence>
<dbReference type="Pfam" id="PF08281">
    <property type="entry name" value="Sigma70_r4_2"/>
    <property type="match status" value="1"/>
</dbReference>
<dbReference type="GO" id="GO:0006352">
    <property type="term" value="P:DNA-templated transcription initiation"/>
    <property type="evidence" value="ECO:0007669"/>
    <property type="project" value="InterPro"/>
</dbReference>
<dbReference type="Proteomes" id="UP000198407">
    <property type="component" value="Unassembled WGS sequence"/>
</dbReference>
<dbReference type="SUPFAM" id="SSF88946">
    <property type="entry name" value="Sigma2 domain of RNA polymerase sigma factors"/>
    <property type="match status" value="1"/>
</dbReference>
<dbReference type="OrthoDB" id="9797134at2"/>
<dbReference type="InterPro" id="IPR007627">
    <property type="entry name" value="RNA_pol_sigma70_r2"/>
</dbReference>
<dbReference type="RefSeq" id="WP_042120866.1">
    <property type="nucleotide sequence ID" value="NZ_FZOL01000005.1"/>
</dbReference>
<protein>
    <submittedName>
        <fullName evidence="6">RNA polymerase sigma-70 factor, ECF subfamily</fullName>
    </submittedName>
</protein>
<keyword evidence="3" id="KW-0731">Sigma factor</keyword>
<name>A0A239CYP6_9PSED</name>
<dbReference type="AlphaFoldDB" id="A0A239CYP6"/>
<dbReference type="CDD" id="cd06171">
    <property type="entry name" value="Sigma70_r4"/>
    <property type="match status" value="1"/>
</dbReference>
<evidence type="ECO:0000313" key="7">
    <source>
        <dbReference type="Proteomes" id="UP000198407"/>
    </source>
</evidence>
<dbReference type="EMBL" id="FZOL01000005">
    <property type="protein sequence ID" value="SNS24888.1"/>
    <property type="molecule type" value="Genomic_DNA"/>
</dbReference>
<dbReference type="SMART" id="SM00421">
    <property type="entry name" value="HTH_LUXR"/>
    <property type="match status" value="1"/>
</dbReference>